<name>A0ACC0X0M4_9ROSI</name>
<organism evidence="1 2">
    <name type="scientific">Pistacia integerrima</name>
    <dbReference type="NCBI Taxonomy" id="434235"/>
    <lineage>
        <taxon>Eukaryota</taxon>
        <taxon>Viridiplantae</taxon>
        <taxon>Streptophyta</taxon>
        <taxon>Embryophyta</taxon>
        <taxon>Tracheophyta</taxon>
        <taxon>Spermatophyta</taxon>
        <taxon>Magnoliopsida</taxon>
        <taxon>eudicotyledons</taxon>
        <taxon>Gunneridae</taxon>
        <taxon>Pentapetalae</taxon>
        <taxon>rosids</taxon>
        <taxon>malvids</taxon>
        <taxon>Sapindales</taxon>
        <taxon>Anacardiaceae</taxon>
        <taxon>Pistacia</taxon>
    </lineage>
</organism>
<proteinExistence type="predicted"/>
<evidence type="ECO:0000313" key="2">
    <source>
        <dbReference type="Proteomes" id="UP001163603"/>
    </source>
</evidence>
<keyword evidence="2" id="KW-1185">Reference proteome</keyword>
<dbReference type="Proteomes" id="UP001163603">
    <property type="component" value="Chromosome 15"/>
</dbReference>
<evidence type="ECO:0000313" key="1">
    <source>
        <dbReference type="EMBL" id="KAJ0006839.1"/>
    </source>
</evidence>
<gene>
    <name evidence="1" type="ORF">Pint_30322</name>
</gene>
<accession>A0ACC0X0M4</accession>
<sequence length="156" mass="17722">MLQNRLMQWQYVNARADAVKEKMTNQMENNLLYAWDTFTNLEHLVLHKKLQLQKEMLEMKQLDFILMSQGEMEGQHSSVSMMKECLHSVACKIPLIEGAKVDPQSTSIAIPHVLDLLASIKSILSNFSPSAGKTISLLFELVEAIAQEKLLMKECS</sequence>
<dbReference type="EMBL" id="CM047750">
    <property type="protein sequence ID" value="KAJ0006839.1"/>
    <property type="molecule type" value="Genomic_DNA"/>
</dbReference>
<reference evidence="2" key="1">
    <citation type="journal article" date="2023" name="G3 (Bethesda)">
        <title>Genome assembly and association tests identify interacting loci associated with vigor, precocity, and sex in interspecific pistachio rootstocks.</title>
        <authorList>
            <person name="Palmer W."/>
            <person name="Jacygrad E."/>
            <person name="Sagayaradj S."/>
            <person name="Cavanaugh K."/>
            <person name="Han R."/>
            <person name="Bertier L."/>
            <person name="Beede B."/>
            <person name="Kafkas S."/>
            <person name="Golino D."/>
            <person name="Preece J."/>
            <person name="Michelmore R."/>
        </authorList>
    </citation>
    <scope>NUCLEOTIDE SEQUENCE [LARGE SCALE GENOMIC DNA]</scope>
</reference>
<protein>
    <submittedName>
        <fullName evidence="1">Uncharacterized protein</fullName>
    </submittedName>
</protein>
<comment type="caution">
    <text evidence="1">The sequence shown here is derived from an EMBL/GenBank/DDBJ whole genome shotgun (WGS) entry which is preliminary data.</text>
</comment>